<keyword evidence="1" id="KW-0472">Membrane</keyword>
<feature type="transmembrane region" description="Helical" evidence="1">
    <location>
        <begin position="113"/>
        <end position="130"/>
    </location>
</feature>
<keyword evidence="1" id="KW-1133">Transmembrane helix</keyword>
<dbReference type="AlphaFoldDB" id="A0A1I5WLZ0"/>
<accession>A0A1I5WLZ0</accession>
<feature type="transmembrane region" description="Helical" evidence="1">
    <location>
        <begin position="78"/>
        <end position="101"/>
    </location>
</feature>
<reference evidence="2 3" key="1">
    <citation type="submission" date="2016-10" db="EMBL/GenBank/DDBJ databases">
        <authorList>
            <person name="de Groot N.N."/>
        </authorList>
    </citation>
    <scope>NUCLEOTIDE SEQUENCE [LARGE SCALE GENOMIC DNA]</scope>
    <source>
        <strain evidence="2 3">DSM 20581</strain>
    </source>
</reference>
<evidence type="ECO:0000313" key="2">
    <source>
        <dbReference type="EMBL" id="SFQ20833.1"/>
    </source>
</evidence>
<protein>
    <submittedName>
        <fullName evidence="2">Uncharacterized protein</fullName>
    </submittedName>
</protein>
<feature type="transmembrane region" description="Helical" evidence="1">
    <location>
        <begin position="7"/>
        <end position="27"/>
    </location>
</feature>
<evidence type="ECO:0000313" key="3">
    <source>
        <dbReference type="Proteomes" id="UP000199136"/>
    </source>
</evidence>
<dbReference type="STRING" id="82801.SAMN04488506_0967"/>
<gene>
    <name evidence="2" type="ORF">SAMN04488506_0967</name>
</gene>
<proteinExistence type="predicted"/>
<dbReference type="Proteomes" id="UP000199136">
    <property type="component" value="Unassembled WGS sequence"/>
</dbReference>
<keyword evidence="1" id="KW-0812">Transmembrane</keyword>
<keyword evidence="3" id="KW-1185">Reference proteome</keyword>
<organism evidence="2 3">
    <name type="scientific">Desemzia incerta</name>
    <dbReference type="NCBI Taxonomy" id="82801"/>
    <lineage>
        <taxon>Bacteria</taxon>
        <taxon>Bacillati</taxon>
        <taxon>Bacillota</taxon>
        <taxon>Bacilli</taxon>
        <taxon>Lactobacillales</taxon>
        <taxon>Carnobacteriaceae</taxon>
        <taxon>Desemzia</taxon>
    </lineage>
</organism>
<feature type="transmembrane region" description="Helical" evidence="1">
    <location>
        <begin position="47"/>
        <end position="66"/>
    </location>
</feature>
<sequence>MSMKKTTFYGLFVLIPTILMIGYRYFLQVTEEAFLRGEFISEPHVQVLYTLTPTFLVMLLIFIALYSVKYMREVNFRLIAFVCFAIYLTLSVSHLFTPILIENVSAIRYLLQDFPKYAGFYGGIFVYSIFHKK</sequence>
<name>A0A1I5WLZ0_9LACT</name>
<dbReference type="EMBL" id="FOXW01000003">
    <property type="protein sequence ID" value="SFQ20833.1"/>
    <property type="molecule type" value="Genomic_DNA"/>
</dbReference>
<evidence type="ECO:0000256" key="1">
    <source>
        <dbReference type="SAM" id="Phobius"/>
    </source>
</evidence>